<dbReference type="GO" id="GO:0051225">
    <property type="term" value="P:spindle assembly"/>
    <property type="evidence" value="ECO:0007669"/>
    <property type="project" value="InterPro"/>
</dbReference>
<evidence type="ECO:0000256" key="9">
    <source>
        <dbReference type="ARBA" id="ARBA00023306"/>
    </source>
</evidence>
<organism evidence="11 12">
    <name type="scientific">Ensete ventricosum</name>
    <name type="common">Abyssinian banana</name>
    <name type="synonym">Musa ensete</name>
    <dbReference type="NCBI Taxonomy" id="4639"/>
    <lineage>
        <taxon>Eukaryota</taxon>
        <taxon>Viridiplantae</taxon>
        <taxon>Streptophyta</taxon>
        <taxon>Embryophyta</taxon>
        <taxon>Tracheophyta</taxon>
        <taxon>Spermatophyta</taxon>
        <taxon>Magnoliopsida</taxon>
        <taxon>Liliopsida</taxon>
        <taxon>Zingiberales</taxon>
        <taxon>Musaceae</taxon>
        <taxon>Ensete</taxon>
    </lineage>
</organism>
<comment type="caution">
    <text evidence="11">The sequence shown here is derived from an EMBL/GenBank/DDBJ whole genome shotgun (WGS) entry which is preliminary data.</text>
</comment>
<evidence type="ECO:0000313" key="11">
    <source>
        <dbReference type="EMBL" id="RRT66330.1"/>
    </source>
</evidence>
<dbReference type="InterPro" id="IPR032733">
    <property type="entry name" value="HAUS3_N"/>
</dbReference>
<name>A0A426ZQV3_ENSVE</name>
<evidence type="ECO:0000256" key="7">
    <source>
        <dbReference type="ARBA" id="ARBA00023054"/>
    </source>
</evidence>
<comment type="subcellular location">
    <subcellularLocation>
        <location evidence="1">Cytoplasm</location>
        <location evidence="1">Cytoskeleton</location>
        <location evidence="1">Spindle</location>
    </subcellularLocation>
</comment>
<dbReference type="GO" id="GO:0031023">
    <property type="term" value="P:microtubule organizing center organization"/>
    <property type="evidence" value="ECO:0007669"/>
    <property type="project" value="TreeGrafter"/>
</dbReference>
<dbReference type="GO" id="GO:0005874">
    <property type="term" value="C:microtubule"/>
    <property type="evidence" value="ECO:0007669"/>
    <property type="project" value="UniProtKB-KW"/>
</dbReference>
<reference evidence="11 12" key="1">
    <citation type="journal article" date="2014" name="Agronomy (Basel)">
        <title>A Draft Genome Sequence for Ensete ventricosum, the Drought-Tolerant Tree Against Hunger.</title>
        <authorList>
            <person name="Harrison J."/>
            <person name="Moore K.A."/>
            <person name="Paszkiewicz K."/>
            <person name="Jones T."/>
            <person name="Grant M."/>
            <person name="Ambacheew D."/>
            <person name="Muzemil S."/>
            <person name="Studholme D.J."/>
        </authorList>
    </citation>
    <scope>NUCLEOTIDE SEQUENCE [LARGE SCALE GENOMIC DNA]</scope>
</reference>
<evidence type="ECO:0000256" key="6">
    <source>
        <dbReference type="ARBA" id="ARBA00022776"/>
    </source>
</evidence>
<dbReference type="PANTHER" id="PTHR19378:SF0">
    <property type="entry name" value="HAUS AUGMIN-LIKE COMPLEX SUBUNIT 3"/>
    <property type="match status" value="1"/>
</dbReference>
<feature type="domain" description="HAUS augmin-like complex subunit 3 N-terminal" evidence="10">
    <location>
        <begin position="11"/>
        <end position="85"/>
    </location>
</feature>
<keyword evidence="7" id="KW-0175">Coiled coil</keyword>
<keyword evidence="6" id="KW-0498">Mitosis</keyword>
<accession>A0A426ZQV3</accession>
<keyword evidence="5" id="KW-0493">Microtubule</keyword>
<evidence type="ECO:0000256" key="2">
    <source>
        <dbReference type="ARBA" id="ARBA00009645"/>
    </source>
</evidence>
<comment type="similarity">
    <text evidence="2">Belongs to the HAUS3 family.</text>
</comment>
<evidence type="ECO:0000259" key="10">
    <source>
        <dbReference type="Pfam" id="PF14932"/>
    </source>
</evidence>
<dbReference type="AlphaFoldDB" id="A0A426ZQV3"/>
<dbReference type="GO" id="GO:0072686">
    <property type="term" value="C:mitotic spindle"/>
    <property type="evidence" value="ECO:0007669"/>
    <property type="project" value="TreeGrafter"/>
</dbReference>
<protein>
    <recommendedName>
        <fullName evidence="10">HAUS augmin-like complex subunit 3 N-terminal domain-containing protein</fullName>
    </recommendedName>
</protein>
<evidence type="ECO:0000256" key="1">
    <source>
        <dbReference type="ARBA" id="ARBA00004186"/>
    </source>
</evidence>
<dbReference type="GO" id="GO:0051301">
    <property type="term" value="P:cell division"/>
    <property type="evidence" value="ECO:0007669"/>
    <property type="project" value="UniProtKB-KW"/>
</dbReference>
<dbReference type="Pfam" id="PF14932">
    <property type="entry name" value="HAUS-augmin3"/>
    <property type="match status" value="1"/>
</dbReference>
<evidence type="ECO:0000256" key="8">
    <source>
        <dbReference type="ARBA" id="ARBA00023212"/>
    </source>
</evidence>
<sequence length="108" mass="12167">MLSFITKTFLIREAKLAYKAEVLELQKQLERQQSLFDMLAGQASALIQGRRARVSATSAVNAQLITLDEKLSARNLEVDLIFLNLLYEFCSRENGLNNSGIGSLSFRR</sequence>
<dbReference type="EMBL" id="AMZH03005466">
    <property type="protein sequence ID" value="RRT66330.1"/>
    <property type="molecule type" value="Genomic_DNA"/>
</dbReference>
<dbReference type="PANTHER" id="PTHR19378">
    <property type="entry name" value="GOLGIN- RELATED"/>
    <property type="match status" value="1"/>
</dbReference>
<dbReference type="GO" id="GO:0070652">
    <property type="term" value="C:HAUS complex"/>
    <property type="evidence" value="ECO:0007669"/>
    <property type="project" value="InterPro"/>
</dbReference>
<evidence type="ECO:0000313" key="12">
    <source>
        <dbReference type="Proteomes" id="UP000287651"/>
    </source>
</evidence>
<keyword evidence="3" id="KW-0963">Cytoplasm</keyword>
<evidence type="ECO:0000256" key="3">
    <source>
        <dbReference type="ARBA" id="ARBA00022490"/>
    </source>
</evidence>
<dbReference type="Proteomes" id="UP000287651">
    <property type="component" value="Unassembled WGS sequence"/>
</dbReference>
<evidence type="ECO:0000256" key="5">
    <source>
        <dbReference type="ARBA" id="ARBA00022701"/>
    </source>
</evidence>
<gene>
    <name evidence="11" type="ORF">B296_00038786</name>
</gene>
<proteinExistence type="inferred from homology"/>
<keyword evidence="4" id="KW-0132">Cell division</keyword>
<dbReference type="InterPro" id="IPR026206">
    <property type="entry name" value="HAUS3"/>
</dbReference>
<keyword evidence="9" id="KW-0131">Cell cycle</keyword>
<evidence type="ECO:0000256" key="4">
    <source>
        <dbReference type="ARBA" id="ARBA00022618"/>
    </source>
</evidence>
<dbReference type="GO" id="GO:0005815">
    <property type="term" value="C:microtubule organizing center"/>
    <property type="evidence" value="ECO:0007669"/>
    <property type="project" value="TreeGrafter"/>
</dbReference>
<keyword evidence="8" id="KW-0206">Cytoskeleton</keyword>